<reference evidence="3" key="1">
    <citation type="submission" date="2022-11" db="EMBL/GenBank/DDBJ databases">
        <title>Chitin-degrading and fungicidal potential of chitinolytic bacterial strains from marine environment of the Pacific Ocean regions.</title>
        <authorList>
            <person name="Pentekhina I."/>
            <person name="Nedashkovskaya O."/>
            <person name="Seitkalieva A."/>
            <person name="Podvolotskaya A."/>
            <person name="Tekutyeva L."/>
            <person name="Balabanova L."/>
        </authorList>
    </citation>
    <scope>NUCLEOTIDE SEQUENCE</scope>
    <source>
        <strain evidence="3">KMM 6838</strain>
    </source>
</reference>
<name>A0AB35HZ96_MICTH</name>
<sequence length="78" mass="8230">MSKLLTQSELARLTGTKDPDCQREVLNSNRIPYVSRRDGTVAVTWEIVNQSVLARAGSTVGTGAGTLPPGFNLSAAAN</sequence>
<accession>A0AB35HZ96</accession>
<dbReference type="EMBL" id="JAPHQB010000015">
    <property type="protein sequence ID" value="MCX2802226.1"/>
    <property type="molecule type" value="Genomic_DNA"/>
</dbReference>
<dbReference type="AlphaFoldDB" id="A0AB35HZ96"/>
<dbReference type="Proteomes" id="UP001209730">
    <property type="component" value="Unassembled WGS sequence"/>
</dbReference>
<dbReference type="Pfam" id="PF13986">
    <property type="entry name" value="DUF4224"/>
    <property type="match status" value="1"/>
</dbReference>
<dbReference type="RefSeq" id="WP_266083974.1">
    <property type="nucleotide sequence ID" value="NZ_JAPHQA010000015.1"/>
</dbReference>
<evidence type="ECO:0000313" key="3">
    <source>
        <dbReference type="EMBL" id="MCX2802226.1"/>
    </source>
</evidence>
<feature type="region of interest" description="Disordered" evidence="1">
    <location>
        <begin position="1"/>
        <end position="22"/>
    </location>
</feature>
<organism evidence="3 4">
    <name type="scientific">Microbulbifer thermotolerans</name>
    <dbReference type="NCBI Taxonomy" id="252514"/>
    <lineage>
        <taxon>Bacteria</taxon>
        <taxon>Pseudomonadati</taxon>
        <taxon>Pseudomonadota</taxon>
        <taxon>Gammaproteobacteria</taxon>
        <taxon>Cellvibrionales</taxon>
        <taxon>Microbulbiferaceae</taxon>
        <taxon>Microbulbifer</taxon>
    </lineage>
</organism>
<gene>
    <name evidence="3" type="ORF">OQJ68_10560</name>
</gene>
<dbReference type="InterPro" id="IPR025319">
    <property type="entry name" value="DUF4224"/>
</dbReference>
<evidence type="ECO:0000259" key="2">
    <source>
        <dbReference type="Pfam" id="PF13986"/>
    </source>
</evidence>
<feature type="domain" description="DUF4224" evidence="2">
    <location>
        <begin position="4"/>
        <end position="46"/>
    </location>
</feature>
<comment type="caution">
    <text evidence="3">The sequence shown here is derived from an EMBL/GenBank/DDBJ whole genome shotgun (WGS) entry which is preliminary data.</text>
</comment>
<protein>
    <submittedName>
        <fullName evidence="3">DUF4224 domain-containing protein</fullName>
    </submittedName>
</protein>
<evidence type="ECO:0000313" key="4">
    <source>
        <dbReference type="Proteomes" id="UP001209730"/>
    </source>
</evidence>
<evidence type="ECO:0000256" key="1">
    <source>
        <dbReference type="SAM" id="MobiDB-lite"/>
    </source>
</evidence>
<proteinExistence type="predicted"/>